<organism evidence="1 2">
    <name type="scientific">Portunus trituberculatus</name>
    <name type="common">Swimming crab</name>
    <name type="synonym">Neptunus trituberculatus</name>
    <dbReference type="NCBI Taxonomy" id="210409"/>
    <lineage>
        <taxon>Eukaryota</taxon>
        <taxon>Metazoa</taxon>
        <taxon>Ecdysozoa</taxon>
        <taxon>Arthropoda</taxon>
        <taxon>Crustacea</taxon>
        <taxon>Multicrustacea</taxon>
        <taxon>Malacostraca</taxon>
        <taxon>Eumalacostraca</taxon>
        <taxon>Eucarida</taxon>
        <taxon>Decapoda</taxon>
        <taxon>Pleocyemata</taxon>
        <taxon>Brachyura</taxon>
        <taxon>Eubrachyura</taxon>
        <taxon>Portunoidea</taxon>
        <taxon>Portunidae</taxon>
        <taxon>Portuninae</taxon>
        <taxon>Portunus</taxon>
    </lineage>
</organism>
<sequence length="61" mass="6835">MICRYSLRSNKRLHLTLRPNGSIIHRVRHQDAYPLISLDDAGAATSGARERKNTSFTITPG</sequence>
<evidence type="ECO:0000313" key="1">
    <source>
        <dbReference type="EMBL" id="MPC82070.1"/>
    </source>
</evidence>
<keyword evidence="2" id="KW-1185">Reference proteome</keyword>
<name>A0A5B7ICC3_PORTR</name>
<dbReference type="AlphaFoldDB" id="A0A5B7ICC3"/>
<reference evidence="1 2" key="1">
    <citation type="submission" date="2019-05" db="EMBL/GenBank/DDBJ databases">
        <title>Another draft genome of Portunus trituberculatus and its Hox gene families provides insights of decapod evolution.</title>
        <authorList>
            <person name="Jeong J.-H."/>
            <person name="Song I."/>
            <person name="Kim S."/>
            <person name="Choi T."/>
            <person name="Kim D."/>
            <person name="Ryu S."/>
            <person name="Kim W."/>
        </authorList>
    </citation>
    <scope>NUCLEOTIDE SEQUENCE [LARGE SCALE GENOMIC DNA]</scope>
    <source>
        <tissue evidence="1">Muscle</tissue>
    </source>
</reference>
<evidence type="ECO:0000313" key="2">
    <source>
        <dbReference type="Proteomes" id="UP000324222"/>
    </source>
</evidence>
<accession>A0A5B7ICC3</accession>
<dbReference type="Proteomes" id="UP000324222">
    <property type="component" value="Unassembled WGS sequence"/>
</dbReference>
<proteinExistence type="predicted"/>
<dbReference type="EMBL" id="VSRR010058786">
    <property type="protein sequence ID" value="MPC82070.1"/>
    <property type="molecule type" value="Genomic_DNA"/>
</dbReference>
<comment type="caution">
    <text evidence="1">The sequence shown here is derived from an EMBL/GenBank/DDBJ whole genome shotgun (WGS) entry which is preliminary data.</text>
</comment>
<gene>
    <name evidence="1" type="ORF">E2C01_076715</name>
</gene>
<protein>
    <submittedName>
        <fullName evidence="1">Uncharacterized protein</fullName>
    </submittedName>
</protein>